<evidence type="ECO:0000313" key="4">
    <source>
        <dbReference type="Proteomes" id="UP000192520"/>
    </source>
</evidence>
<evidence type="ECO:0000313" key="3">
    <source>
        <dbReference type="EMBL" id="OQX50786.1"/>
    </source>
</evidence>
<feature type="domain" description="SpoVT-AbrB" evidence="2">
    <location>
        <begin position="48"/>
        <end position="93"/>
    </location>
</feature>
<evidence type="ECO:0000259" key="2">
    <source>
        <dbReference type="PROSITE" id="PS51740"/>
    </source>
</evidence>
<dbReference type="Gene3D" id="2.10.260.10">
    <property type="match status" value="1"/>
</dbReference>
<sequence length="126" mass="14583">MAIIISVSSFSFIKVAQRLVYGQLYFLATSKITLDKFLELWLNKNMELRTVKISPQGQITIPQQVRERCNLKPGKRVQLVVSRRVIELRPEPDSWVEAAYGSGEGLWKKRSGVDRHHAKEKESWDK</sequence>
<dbReference type="NCBIfam" id="TIGR01439">
    <property type="entry name" value="lp_hng_hel_AbrB"/>
    <property type="match status" value="1"/>
</dbReference>
<dbReference type="Pfam" id="PF04014">
    <property type="entry name" value="MazE_antitoxin"/>
    <property type="match status" value="1"/>
</dbReference>
<evidence type="ECO:0000256" key="1">
    <source>
        <dbReference type="PROSITE-ProRule" id="PRU01076"/>
    </source>
</evidence>
<proteinExistence type="predicted"/>
<reference evidence="4" key="1">
    <citation type="submission" date="2017-03" db="EMBL/GenBank/DDBJ databases">
        <title>Novel pathways for hydrocarbon cycling and metabolic interdependencies in hydrothermal sediment communities.</title>
        <authorList>
            <person name="Dombrowski N."/>
            <person name="Seitz K."/>
            <person name="Teske A."/>
            <person name="Baker B."/>
        </authorList>
    </citation>
    <scope>NUCLEOTIDE SEQUENCE [LARGE SCALE GENOMIC DNA]</scope>
</reference>
<dbReference type="InterPro" id="IPR007159">
    <property type="entry name" value="SpoVT-AbrB_dom"/>
</dbReference>
<dbReference type="SMART" id="SM00966">
    <property type="entry name" value="SpoVT_AbrB"/>
    <property type="match status" value="1"/>
</dbReference>
<name>A0A1W9NXB0_UNCC3</name>
<comment type="caution">
    <text evidence="3">The sequence shown here is derived from an EMBL/GenBank/DDBJ whole genome shotgun (WGS) entry which is preliminary data.</text>
</comment>
<dbReference type="Proteomes" id="UP000192520">
    <property type="component" value="Unassembled WGS sequence"/>
</dbReference>
<dbReference type="PROSITE" id="PS51740">
    <property type="entry name" value="SPOVT_ABRB"/>
    <property type="match status" value="1"/>
</dbReference>
<keyword evidence="1" id="KW-0238">DNA-binding</keyword>
<dbReference type="InterPro" id="IPR037914">
    <property type="entry name" value="SpoVT-AbrB_sf"/>
</dbReference>
<accession>A0A1W9NXB0</accession>
<dbReference type="STRING" id="1968527.B5M47_03210"/>
<protein>
    <recommendedName>
        <fullName evidence="2">SpoVT-AbrB domain-containing protein</fullName>
    </recommendedName>
</protein>
<organism evidence="3 4">
    <name type="scientific">candidate division CPR3 bacterium 4484_211</name>
    <dbReference type="NCBI Taxonomy" id="1968527"/>
    <lineage>
        <taxon>Bacteria</taxon>
        <taxon>Bacteria division CPR3</taxon>
    </lineage>
</organism>
<gene>
    <name evidence="3" type="ORF">B5M47_03210</name>
</gene>
<dbReference type="EMBL" id="MZGJ01000019">
    <property type="protein sequence ID" value="OQX50786.1"/>
    <property type="molecule type" value="Genomic_DNA"/>
</dbReference>
<dbReference type="SUPFAM" id="SSF89447">
    <property type="entry name" value="AbrB/MazE/MraZ-like"/>
    <property type="match status" value="1"/>
</dbReference>
<dbReference type="GO" id="GO:0003677">
    <property type="term" value="F:DNA binding"/>
    <property type="evidence" value="ECO:0007669"/>
    <property type="project" value="UniProtKB-UniRule"/>
</dbReference>
<dbReference type="AlphaFoldDB" id="A0A1W9NXB0"/>